<organism evidence="2 3">
    <name type="scientific">Ancylostoma caninum</name>
    <name type="common">Dog hookworm</name>
    <dbReference type="NCBI Taxonomy" id="29170"/>
    <lineage>
        <taxon>Eukaryota</taxon>
        <taxon>Metazoa</taxon>
        <taxon>Ecdysozoa</taxon>
        <taxon>Nematoda</taxon>
        <taxon>Chromadorea</taxon>
        <taxon>Rhabditida</taxon>
        <taxon>Rhabditina</taxon>
        <taxon>Rhabditomorpha</taxon>
        <taxon>Strongyloidea</taxon>
        <taxon>Ancylostomatidae</taxon>
        <taxon>Ancylostomatinae</taxon>
        <taxon>Ancylostoma</taxon>
    </lineage>
</organism>
<dbReference type="STRING" id="29170.A0A368FCI9"/>
<dbReference type="Proteomes" id="UP000252519">
    <property type="component" value="Unassembled WGS sequence"/>
</dbReference>
<feature type="chain" id="PRO_5016984952" description="Protein kinase domain-containing protein" evidence="1">
    <location>
        <begin position="29"/>
        <end position="170"/>
    </location>
</feature>
<name>A0A368FCI9_ANCCA</name>
<dbReference type="OrthoDB" id="5915312at2759"/>
<accession>A0A368FCI9</accession>
<evidence type="ECO:0000313" key="3">
    <source>
        <dbReference type="Proteomes" id="UP000252519"/>
    </source>
</evidence>
<evidence type="ECO:0000313" key="2">
    <source>
        <dbReference type="EMBL" id="RCN29328.1"/>
    </source>
</evidence>
<comment type="caution">
    <text evidence="2">The sequence shown here is derived from an EMBL/GenBank/DDBJ whole genome shotgun (WGS) entry which is preliminary data.</text>
</comment>
<evidence type="ECO:0008006" key="4">
    <source>
        <dbReference type="Google" id="ProtNLM"/>
    </source>
</evidence>
<keyword evidence="1" id="KW-0732">Signal</keyword>
<feature type="signal peptide" evidence="1">
    <location>
        <begin position="1"/>
        <end position="28"/>
    </location>
</feature>
<reference evidence="2 3" key="1">
    <citation type="submission" date="2014-10" db="EMBL/GenBank/DDBJ databases">
        <title>Draft genome of the hookworm Ancylostoma caninum.</title>
        <authorList>
            <person name="Mitreva M."/>
        </authorList>
    </citation>
    <scope>NUCLEOTIDE SEQUENCE [LARGE SCALE GENOMIC DNA]</scope>
    <source>
        <strain evidence="2 3">Baltimore</strain>
    </source>
</reference>
<gene>
    <name evidence="2" type="ORF">ANCCAN_24917</name>
</gene>
<proteinExistence type="predicted"/>
<sequence>MWHKGFATMRRISLIVVIMCVARRPLLSLCEYFGFYTGQSEYYNSAEEKNSRARDLKDLGTLFKEIMAMGDFVSGEDSMEQLTSFVQTCDSAKIIDELVQHPYFNNNTIVFESDESFDERHLAVQQKDTRLMKDFIIQKYLGRGAFGDVVQARSVCFFSVPNRLYEMYNV</sequence>
<keyword evidence="3" id="KW-1185">Reference proteome</keyword>
<evidence type="ECO:0000256" key="1">
    <source>
        <dbReference type="SAM" id="SignalP"/>
    </source>
</evidence>
<protein>
    <recommendedName>
        <fullName evidence="4">Protein kinase domain-containing protein</fullName>
    </recommendedName>
</protein>
<dbReference type="AlphaFoldDB" id="A0A368FCI9"/>
<dbReference type="EMBL" id="JOJR01002012">
    <property type="protein sequence ID" value="RCN29328.1"/>
    <property type="molecule type" value="Genomic_DNA"/>
</dbReference>